<dbReference type="GO" id="GO:0015421">
    <property type="term" value="F:ABC-type oligopeptide transporter activity"/>
    <property type="evidence" value="ECO:0007669"/>
    <property type="project" value="TreeGrafter"/>
</dbReference>
<feature type="region of interest" description="Disordered" evidence="11">
    <location>
        <begin position="663"/>
        <end position="683"/>
    </location>
</feature>
<dbReference type="PROSITE" id="PS50929">
    <property type="entry name" value="ABC_TM1F"/>
    <property type="match status" value="1"/>
</dbReference>
<proteinExistence type="inferred from homology"/>
<keyword evidence="2" id="KW-0813">Transport</keyword>
<evidence type="ECO:0000259" key="13">
    <source>
        <dbReference type="PROSITE" id="PS50929"/>
    </source>
</evidence>
<dbReference type="SUPFAM" id="SSF90123">
    <property type="entry name" value="ABC transporter transmembrane region"/>
    <property type="match status" value="1"/>
</dbReference>
<keyword evidence="4" id="KW-0997">Cell inner membrane</keyword>
<protein>
    <submittedName>
        <fullName evidence="14">ATP-binding cassette subfamily B protein</fullName>
    </submittedName>
</protein>
<dbReference type="SUPFAM" id="SSF52540">
    <property type="entry name" value="P-loop containing nucleoside triphosphate hydrolases"/>
    <property type="match status" value="1"/>
</dbReference>
<sequence>MRLRRMPFEEGASNVPDSGLTGPATIPDEIGAERKVAFRERVARWRRTAAGTFAALPRVFSLAWQAGPGLTIGLGVASVATGALPAATAYLVKLTLDTVVAAVQIHSAGRPDDVTFDVPFFPDPHLTSMQKIVALVAVQFLLYLGNTALGALRQGCQQLLQERLSQVIQIKVMEHSARLDLSFYEGSESYDLLRQAQEEAPTRPLFMVNGAFSLVQTSVTFASMIVLLAQMNPWLALVAVLAPVPAFISQARYSGRAFVVALWGSPVKRRMHYLSTLVTTDTYAKEVKVFGLGDYFVERFRLLARTWYERVRAVTVRRNAVGAVWTSLTTLTGSLTYLYVAAQAVVGRLTLGDLTLYTQAANSVQTSIQGLFSNFSEMYENNLYLDRMYALLNTPVKIKAPERPVPLPEPLRGHVVFDDVSFTYPGADRPALRNVSFEIRPGQTVAVVGRNGAGKSTLLKLLCRLYEPTGGRVLVDGVDIRDVDPDELRSRMSAVFQDFVTYQATAAENIGLGDIAHLEDRPRIEEAARQAGADAVIERMPRGYDSPLGRWFDQGVNLSGGEWQKVALGRAFLRRASILLLDEPTSALDAEAEHDLFARLRTLASGRTALYISHRFSTVRQADRILLLDDGRLVEEGTHRELMDLDGGYAELFTLQASAYVDEADTGPGSEAGPGVVDARRKG</sequence>
<dbReference type="AlphaFoldDB" id="A0A495W204"/>
<keyword evidence="15" id="KW-1185">Reference proteome</keyword>
<gene>
    <name evidence="14" type="ORF">C8E97_4339</name>
</gene>
<feature type="region of interest" description="Disordered" evidence="11">
    <location>
        <begin position="1"/>
        <end position="26"/>
    </location>
</feature>
<evidence type="ECO:0000256" key="1">
    <source>
        <dbReference type="ARBA" id="ARBA00004429"/>
    </source>
</evidence>
<keyword evidence="9" id="KW-0472">Membrane</keyword>
<dbReference type="GO" id="GO:0005524">
    <property type="term" value="F:ATP binding"/>
    <property type="evidence" value="ECO:0007669"/>
    <property type="project" value="UniProtKB-KW"/>
</dbReference>
<dbReference type="PROSITE" id="PS00211">
    <property type="entry name" value="ABC_TRANSPORTER_1"/>
    <property type="match status" value="1"/>
</dbReference>
<dbReference type="OrthoDB" id="9806127at2"/>
<feature type="domain" description="ABC transmembrane type-1" evidence="13">
    <location>
        <begin position="72"/>
        <end position="380"/>
    </location>
</feature>
<dbReference type="InterPro" id="IPR011527">
    <property type="entry name" value="ABC1_TM_dom"/>
</dbReference>
<dbReference type="PANTHER" id="PTHR43394">
    <property type="entry name" value="ATP-DEPENDENT PERMEASE MDL1, MITOCHONDRIAL"/>
    <property type="match status" value="1"/>
</dbReference>
<evidence type="ECO:0000256" key="9">
    <source>
        <dbReference type="ARBA" id="ARBA00023136"/>
    </source>
</evidence>
<dbReference type="GO" id="GO:0005886">
    <property type="term" value="C:plasma membrane"/>
    <property type="evidence" value="ECO:0007669"/>
    <property type="project" value="UniProtKB-SubCell"/>
</dbReference>
<dbReference type="Gene3D" id="1.20.1560.10">
    <property type="entry name" value="ABC transporter type 1, transmembrane domain"/>
    <property type="match status" value="1"/>
</dbReference>
<feature type="domain" description="ABC transporter" evidence="12">
    <location>
        <begin position="415"/>
        <end position="655"/>
    </location>
</feature>
<dbReference type="Pfam" id="PF00664">
    <property type="entry name" value="ABC_membrane"/>
    <property type="match status" value="1"/>
</dbReference>
<evidence type="ECO:0000313" key="15">
    <source>
        <dbReference type="Proteomes" id="UP000282084"/>
    </source>
</evidence>
<dbReference type="EMBL" id="RBXO01000001">
    <property type="protein sequence ID" value="RKT55656.1"/>
    <property type="molecule type" value="Genomic_DNA"/>
</dbReference>
<keyword evidence="3" id="KW-1003">Cell membrane</keyword>
<dbReference type="Gene3D" id="3.40.50.300">
    <property type="entry name" value="P-loop containing nucleotide triphosphate hydrolases"/>
    <property type="match status" value="1"/>
</dbReference>
<dbReference type="PROSITE" id="PS50893">
    <property type="entry name" value="ABC_TRANSPORTER_2"/>
    <property type="match status" value="1"/>
</dbReference>
<evidence type="ECO:0000256" key="6">
    <source>
        <dbReference type="ARBA" id="ARBA00022741"/>
    </source>
</evidence>
<evidence type="ECO:0000256" key="3">
    <source>
        <dbReference type="ARBA" id="ARBA00022475"/>
    </source>
</evidence>
<comment type="similarity">
    <text evidence="10">Belongs to the ABC transporter superfamily. Siderophore-Fe(3+) uptake transporter (SIUT) (TC 3.A.1.21) family.</text>
</comment>
<dbReference type="InterPro" id="IPR003439">
    <property type="entry name" value="ABC_transporter-like_ATP-bd"/>
</dbReference>
<evidence type="ECO:0000256" key="7">
    <source>
        <dbReference type="ARBA" id="ARBA00022840"/>
    </source>
</evidence>
<dbReference type="InterPro" id="IPR039421">
    <property type="entry name" value="Type_1_exporter"/>
</dbReference>
<keyword evidence="6" id="KW-0547">Nucleotide-binding</keyword>
<evidence type="ECO:0000256" key="10">
    <source>
        <dbReference type="ARBA" id="ARBA00023455"/>
    </source>
</evidence>
<evidence type="ECO:0000256" key="11">
    <source>
        <dbReference type="SAM" id="MobiDB-lite"/>
    </source>
</evidence>
<dbReference type="InterPro" id="IPR003593">
    <property type="entry name" value="AAA+_ATPase"/>
</dbReference>
<keyword evidence="7 14" id="KW-0067">ATP-binding</keyword>
<comment type="caution">
    <text evidence="14">The sequence shown here is derived from an EMBL/GenBank/DDBJ whole genome shotgun (WGS) entry which is preliminary data.</text>
</comment>
<evidence type="ECO:0000256" key="4">
    <source>
        <dbReference type="ARBA" id="ARBA00022519"/>
    </source>
</evidence>
<dbReference type="InterPro" id="IPR027417">
    <property type="entry name" value="P-loop_NTPase"/>
</dbReference>
<reference evidence="14 15" key="1">
    <citation type="submission" date="2018-10" db="EMBL/GenBank/DDBJ databases">
        <title>Sequencing the genomes of 1000 actinobacteria strains.</title>
        <authorList>
            <person name="Klenk H.-P."/>
        </authorList>
    </citation>
    <scope>NUCLEOTIDE SEQUENCE [LARGE SCALE GENOMIC DNA]</scope>
    <source>
        <strain evidence="14 15">DSM 43800</strain>
    </source>
</reference>
<accession>A0A495W204</accession>
<dbReference type="SMART" id="SM00382">
    <property type="entry name" value="AAA"/>
    <property type="match status" value="1"/>
</dbReference>
<name>A0A495W204_9PSEU</name>
<keyword evidence="8" id="KW-1133">Transmembrane helix</keyword>
<dbReference type="Proteomes" id="UP000282084">
    <property type="component" value="Unassembled WGS sequence"/>
</dbReference>
<dbReference type="PANTHER" id="PTHR43394:SF1">
    <property type="entry name" value="ATP-BINDING CASSETTE SUB-FAMILY B MEMBER 10, MITOCHONDRIAL"/>
    <property type="match status" value="1"/>
</dbReference>
<dbReference type="FunFam" id="3.40.50.300:FF:000221">
    <property type="entry name" value="Multidrug ABC transporter ATP-binding protein"/>
    <property type="match status" value="1"/>
</dbReference>
<dbReference type="GO" id="GO:0016887">
    <property type="term" value="F:ATP hydrolysis activity"/>
    <property type="evidence" value="ECO:0007669"/>
    <property type="project" value="InterPro"/>
</dbReference>
<evidence type="ECO:0000256" key="8">
    <source>
        <dbReference type="ARBA" id="ARBA00022989"/>
    </source>
</evidence>
<evidence type="ECO:0000259" key="12">
    <source>
        <dbReference type="PROSITE" id="PS50893"/>
    </source>
</evidence>
<evidence type="ECO:0000256" key="2">
    <source>
        <dbReference type="ARBA" id="ARBA00022448"/>
    </source>
</evidence>
<keyword evidence="5" id="KW-0812">Transmembrane</keyword>
<organism evidence="14 15">
    <name type="scientific">Saccharothrix australiensis</name>
    <dbReference type="NCBI Taxonomy" id="2072"/>
    <lineage>
        <taxon>Bacteria</taxon>
        <taxon>Bacillati</taxon>
        <taxon>Actinomycetota</taxon>
        <taxon>Actinomycetes</taxon>
        <taxon>Pseudonocardiales</taxon>
        <taxon>Pseudonocardiaceae</taxon>
        <taxon>Saccharothrix</taxon>
    </lineage>
</organism>
<dbReference type="InterPro" id="IPR017871">
    <property type="entry name" value="ABC_transporter-like_CS"/>
</dbReference>
<dbReference type="Pfam" id="PF00005">
    <property type="entry name" value="ABC_tran"/>
    <property type="match status" value="1"/>
</dbReference>
<dbReference type="InterPro" id="IPR036640">
    <property type="entry name" value="ABC1_TM_sf"/>
</dbReference>
<evidence type="ECO:0000313" key="14">
    <source>
        <dbReference type="EMBL" id="RKT55656.1"/>
    </source>
</evidence>
<comment type="subcellular location">
    <subcellularLocation>
        <location evidence="1">Cell inner membrane</location>
        <topology evidence="1">Multi-pass membrane protein</topology>
    </subcellularLocation>
</comment>
<evidence type="ECO:0000256" key="5">
    <source>
        <dbReference type="ARBA" id="ARBA00022692"/>
    </source>
</evidence>